<comment type="caution">
    <text evidence="2">The sequence shown here is derived from an EMBL/GenBank/DDBJ whole genome shotgun (WGS) entry which is preliminary data.</text>
</comment>
<feature type="domain" description="RNase H type-1" evidence="1">
    <location>
        <begin position="300"/>
        <end position="422"/>
    </location>
</feature>
<proteinExistence type="predicted"/>
<evidence type="ECO:0000313" key="3">
    <source>
        <dbReference type="Proteomes" id="UP001324115"/>
    </source>
</evidence>
<name>A0AAN7E7Z4_QUERU</name>
<dbReference type="Proteomes" id="UP001324115">
    <property type="component" value="Unassembled WGS sequence"/>
</dbReference>
<dbReference type="GO" id="GO:0003676">
    <property type="term" value="F:nucleic acid binding"/>
    <property type="evidence" value="ECO:0007669"/>
    <property type="project" value="InterPro"/>
</dbReference>
<dbReference type="PANTHER" id="PTHR47723:SF19">
    <property type="entry name" value="POLYNUCLEOTIDYL TRANSFERASE, RIBONUCLEASE H-LIKE SUPERFAMILY PROTEIN"/>
    <property type="match status" value="1"/>
</dbReference>
<dbReference type="InterPro" id="IPR036397">
    <property type="entry name" value="RNaseH_sf"/>
</dbReference>
<dbReference type="CDD" id="cd06222">
    <property type="entry name" value="RNase_H_like"/>
    <property type="match status" value="1"/>
</dbReference>
<dbReference type="PANTHER" id="PTHR47723">
    <property type="entry name" value="OS05G0353850 PROTEIN"/>
    <property type="match status" value="1"/>
</dbReference>
<keyword evidence="3" id="KW-1185">Reference proteome</keyword>
<dbReference type="SUPFAM" id="SSF53098">
    <property type="entry name" value="Ribonuclease H-like"/>
    <property type="match status" value="1"/>
</dbReference>
<dbReference type="InterPro" id="IPR053151">
    <property type="entry name" value="RNase_H-like"/>
</dbReference>
<dbReference type="InterPro" id="IPR044730">
    <property type="entry name" value="RNase_H-like_dom_plant"/>
</dbReference>
<dbReference type="Gene3D" id="3.30.420.10">
    <property type="entry name" value="Ribonuclease H-like superfamily/Ribonuclease H"/>
    <property type="match status" value="1"/>
</dbReference>
<dbReference type="InterPro" id="IPR012337">
    <property type="entry name" value="RNaseH-like_sf"/>
</dbReference>
<dbReference type="InterPro" id="IPR002156">
    <property type="entry name" value="RNaseH_domain"/>
</dbReference>
<sequence length="449" mass="50266">MSCFKLLNALCEDLTSMIRNFWWGQRKDEKKTDWLSWEKMCELKANGGMGFKKLQQFNLALLAKQGLRLKVSIMATQHVVKEGLRWRDKWLPLSSPYKVVSPNIFLHAVTRVSELIDSASANWKSFVIDALFLSHEAETIKSIPLSSSVRSAFSLAVSLSQAADGGASSDTACRKALPTKVNLAQRKVVLDNTYEACGLMAEFIGHVLWDCAKAQEAWSCSKLVEEEKVARMVTIAWALWFNRNEIKLGGVRKAGKDVVRWATQYLEGYWLTIKREQPALVVIERVVSWLPPWANWFKINVDGAVFASQKAAGLGAIIRDDRGRVGAAMSKKVLVPLGALEAKAKAFVARLLLARDISIQDVILEGDSLVIYNALCEASLPPSSVASVVLGMLDLCKKFRWIKFSHVKRKGNRLAHLLAKYAVGIYDFLVWMEENFCFLEQALSHDVPS</sequence>
<gene>
    <name evidence="2" type="ORF">RGQ29_006379</name>
</gene>
<protein>
    <recommendedName>
        <fullName evidence="1">RNase H type-1 domain-containing protein</fullName>
    </recommendedName>
</protein>
<dbReference type="Pfam" id="PF13456">
    <property type="entry name" value="RVT_3"/>
    <property type="match status" value="1"/>
</dbReference>
<accession>A0AAN7E7Z4</accession>
<dbReference type="AlphaFoldDB" id="A0AAN7E7Z4"/>
<dbReference type="GO" id="GO:0004523">
    <property type="term" value="F:RNA-DNA hybrid ribonuclease activity"/>
    <property type="evidence" value="ECO:0007669"/>
    <property type="project" value="InterPro"/>
</dbReference>
<reference evidence="2 3" key="1">
    <citation type="journal article" date="2023" name="G3 (Bethesda)">
        <title>A haplotype-resolved chromosome-scale genome for Quercus rubra L. provides insights into the genetics of adaptive traits for red oak species.</title>
        <authorList>
            <person name="Kapoor B."/>
            <person name="Jenkins J."/>
            <person name="Schmutz J."/>
            <person name="Zhebentyayeva T."/>
            <person name="Kuelheim C."/>
            <person name="Coggeshall M."/>
            <person name="Heim C."/>
            <person name="Lasky J.R."/>
            <person name="Leites L."/>
            <person name="Islam-Faridi N."/>
            <person name="Romero-Severson J."/>
            <person name="DeLeo V.L."/>
            <person name="Lucas S.M."/>
            <person name="Lazic D."/>
            <person name="Gailing O."/>
            <person name="Carlson J."/>
            <person name="Staton M."/>
        </authorList>
    </citation>
    <scope>NUCLEOTIDE SEQUENCE [LARGE SCALE GENOMIC DNA]</scope>
    <source>
        <strain evidence="2">Pseudo-F2</strain>
    </source>
</reference>
<dbReference type="EMBL" id="JAXUIC010000011">
    <property type="protein sequence ID" value="KAK4564283.1"/>
    <property type="molecule type" value="Genomic_DNA"/>
</dbReference>
<evidence type="ECO:0000313" key="2">
    <source>
        <dbReference type="EMBL" id="KAK4564283.1"/>
    </source>
</evidence>
<evidence type="ECO:0000259" key="1">
    <source>
        <dbReference type="Pfam" id="PF13456"/>
    </source>
</evidence>
<organism evidence="2 3">
    <name type="scientific">Quercus rubra</name>
    <name type="common">Northern red oak</name>
    <name type="synonym">Quercus borealis</name>
    <dbReference type="NCBI Taxonomy" id="3512"/>
    <lineage>
        <taxon>Eukaryota</taxon>
        <taxon>Viridiplantae</taxon>
        <taxon>Streptophyta</taxon>
        <taxon>Embryophyta</taxon>
        <taxon>Tracheophyta</taxon>
        <taxon>Spermatophyta</taxon>
        <taxon>Magnoliopsida</taxon>
        <taxon>eudicotyledons</taxon>
        <taxon>Gunneridae</taxon>
        <taxon>Pentapetalae</taxon>
        <taxon>rosids</taxon>
        <taxon>fabids</taxon>
        <taxon>Fagales</taxon>
        <taxon>Fagaceae</taxon>
        <taxon>Quercus</taxon>
    </lineage>
</organism>